<dbReference type="InterPro" id="IPR056148">
    <property type="entry name" value="NQRA_2nd"/>
</dbReference>
<proteinExistence type="inferred from homology"/>
<keyword evidence="12" id="KW-0560">Oxidoreductase</keyword>
<geneLocation type="plasmid" evidence="12 13">
    <name>pAMI8</name>
</geneLocation>
<keyword evidence="5 8" id="KW-0406">Ion transport</keyword>
<dbReference type="Pfam" id="PF24836">
    <property type="entry name" value="NQRA_2nd"/>
    <property type="match status" value="1"/>
</dbReference>
<evidence type="ECO:0000313" key="12">
    <source>
        <dbReference type="EMBL" id="AGT11663.1"/>
    </source>
</evidence>
<dbReference type="HOGENOM" id="CLU_046656_0_0_5"/>
<keyword evidence="4 8" id="KW-0915">Sodium</keyword>
<evidence type="ECO:0000259" key="10">
    <source>
        <dbReference type="Pfam" id="PF11973"/>
    </source>
</evidence>
<sequence>MIPLIGAWCPRLTGGLVENVSSDSPLGITGSDLQQLRPALMVKANQKVAAGDILFRDRKRSWITAVAPAAGRVSKLELGARRSLSELEILPEGDAVRQFTTDVADRAQLIDLMIASGLWTALRTRPFGRIPDPSTQPEALFVTLTEGAPGMPDPAAILPDLMDWFTRGLSALTMLSDGPVNLCHPPDLALPEVLGIRTHPFRGGLASAHIHTLHPVTHGGMVWQIHWQEVAALGHLLKTGTIWPRRIVALTGSAMARPGLIAAPIGARLHDLAAGRLKDTTLRLLAGGENGSPATFLRPGIRQISAVPHERADHRKGWFMRLTAPRIAALIPNPWDEVTMPPGILAVPLLRALASGDLTAARDLGVLGLIEEDLMALNARLRGHPDYRVLLRQTLDELEATI</sequence>
<dbReference type="PATRIC" id="fig|1367847.3.peg.4640"/>
<dbReference type="KEGG" id="pami:JCM7686_pAMI8p163"/>
<feature type="domain" description="Na(+)-translocating NADH-quinone reductase subunit A C-terminal" evidence="10">
    <location>
        <begin position="247"/>
        <end position="287"/>
    </location>
</feature>
<evidence type="ECO:0000256" key="5">
    <source>
        <dbReference type="ARBA" id="ARBA00023065"/>
    </source>
</evidence>
<evidence type="ECO:0000256" key="2">
    <source>
        <dbReference type="ARBA" id="ARBA00022967"/>
    </source>
</evidence>
<evidence type="ECO:0000256" key="1">
    <source>
        <dbReference type="ARBA" id="ARBA00022448"/>
    </source>
</evidence>
<keyword evidence="13" id="KW-1185">Reference proteome</keyword>
<comment type="function">
    <text evidence="8">NQR complex catalyzes the reduction of ubiquinone-1 to ubiquinol by two successive reactions, coupled with the transport of Na(+) ions from the cytoplasm to the periplasm. NqrA to NqrE are probably involved in the second step, the conversion of ubisemiquinone to ubiquinol.</text>
</comment>
<dbReference type="InterPro" id="IPR008703">
    <property type="entry name" value="NqrA"/>
</dbReference>
<dbReference type="PANTHER" id="PTHR37839">
    <property type="entry name" value="NA(+)-TRANSLOCATING NADH-QUINONE REDUCTASE SUBUNIT A"/>
    <property type="match status" value="1"/>
</dbReference>
<keyword evidence="6 8" id="KW-0830">Ubiquinone</keyword>
<dbReference type="InterPro" id="IPR056147">
    <property type="entry name" value="NQRA_N"/>
</dbReference>
<evidence type="ECO:0000256" key="3">
    <source>
        <dbReference type="ARBA" id="ARBA00023027"/>
    </source>
</evidence>
<dbReference type="HAMAP" id="MF_00425">
    <property type="entry name" value="NqrA"/>
    <property type="match status" value="1"/>
</dbReference>
<dbReference type="AlphaFoldDB" id="S5YJM2"/>
<feature type="domain" description="NqrA N-terminal barrel-sandwich hybrid" evidence="9">
    <location>
        <begin position="20"/>
        <end position="89"/>
    </location>
</feature>
<comment type="similarity">
    <text evidence="8">Belongs to the NqrA family.</text>
</comment>
<dbReference type="InterPro" id="IPR022615">
    <property type="entry name" value="NqrA_C_domain"/>
</dbReference>
<organism evidence="12 13">
    <name type="scientific">Paracoccus aminophilus JCM 7686</name>
    <dbReference type="NCBI Taxonomy" id="1367847"/>
    <lineage>
        <taxon>Bacteria</taxon>
        <taxon>Pseudomonadati</taxon>
        <taxon>Pseudomonadota</taxon>
        <taxon>Alphaproteobacteria</taxon>
        <taxon>Rhodobacterales</taxon>
        <taxon>Paracoccaceae</taxon>
        <taxon>Paracoccus</taxon>
    </lineage>
</organism>
<evidence type="ECO:0000259" key="11">
    <source>
        <dbReference type="Pfam" id="PF24836"/>
    </source>
</evidence>
<dbReference type="PANTHER" id="PTHR37839:SF1">
    <property type="entry name" value="NA(+)-TRANSLOCATING NADH-QUINONE REDUCTASE SUBUNIT A"/>
    <property type="match status" value="1"/>
</dbReference>
<keyword evidence="7 8" id="KW-0739">Sodium transport</keyword>
<gene>
    <name evidence="8" type="primary">nqrA</name>
    <name evidence="12" type="ORF">JCM7686_pAMI8p163</name>
</gene>
<dbReference type="Pfam" id="PF05896">
    <property type="entry name" value="NQRA_N"/>
    <property type="match status" value="1"/>
</dbReference>
<keyword evidence="3 8" id="KW-0520">NAD</keyword>
<feature type="domain" description="NqrA second alpha/beta" evidence="11">
    <location>
        <begin position="105"/>
        <end position="241"/>
    </location>
</feature>
<keyword evidence="12" id="KW-0614">Plasmid</keyword>
<keyword evidence="1 8" id="KW-0813">Transport</keyword>
<reference evidence="12 13" key="1">
    <citation type="journal article" date="2014" name="BMC Genomics">
        <title>Architecture and functions of a multipartite genome of the methylotrophic bacterium Paracoccus aminophilus JCM 7686, containing primary and secondary chromids.</title>
        <authorList>
            <person name="Dziewit L."/>
            <person name="Czarnecki J."/>
            <person name="Wibberg D."/>
            <person name="Radlinska M."/>
            <person name="Mrozek P."/>
            <person name="Szymczak M."/>
            <person name="Schluter A."/>
            <person name="Puhler A."/>
            <person name="Bartosik D."/>
        </authorList>
    </citation>
    <scope>NUCLEOTIDE SEQUENCE [LARGE SCALE GENOMIC DNA]</scope>
    <source>
        <strain evidence="12">JCM 7686</strain>
        <plasmid evidence="13">Plasmid pAMI8</plasmid>
    </source>
</reference>
<evidence type="ECO:0000259" key="9">
    <source>
        <dbReference type="Pfam" id="PF05896"/>
    </source>
</evidence>
<evidence type="ECO:0000256" key="7">
    <source>
        <dbReference type="ARBA" id="ARBA00023201"/>
    </source>
</evidence>
<dbReference type="OrthoDB" id="9774536at2"/>
<accession>S5YJM2</accession>
<dbReference type="GO" id="GO:0016655">
    <property type="term" value="F:oxidoreductase activity, acting on NAD(P)H, quinone or similar compound as acceptor"/>
    <property type="evidence" value="ECO:0007669"/>
    <property type="project" value="UniProtKB-UniRule"/>
</dbReference>
<dbReference type="Pfam" id="PF11973">
    <property type="entry name" value="NQRA_SLBB"/>
    <property type="match status" value="1"/>
</dbReference>
<evidence type="ECO:0000256" key="8">
    <source>
        <dbReference type="HAMAP-Rule" id="MF_00425"/>
    </source>
</evidence>
<protein>
    <recommendedName>
        <fullName evidence="8">Na(+)-translocating NADH-quinone reductase subunit A</fullName>
        <shortName evidence="8">Na(+)-NQR subunit A</shortName>
        <shortName evidence="8">Na(+)-translocating NQR subunit A</shortName>
        <ecNumber evidence="8">7.2.1.1</ecNumber>
    </recommendedName>
    <alternativeName>
        <fullName evidence="8">NQR complex subunit A</fullName>
    </alternativeName>
    <alternativeName>
        <fullName evidence="8">NQR-1 subunit A</fullName>
    </alternativeName>
</protein>
<dbReference type="EMBL" id="CP006655">
    <property type="protein sequence ID" value="AGT11663.1"/>
    <property type="molecule type" value="Genomic_DNA"/>
</dbReference>
<keyword evidence="2 8" id="KW-1278">Translocase</keyword>
<dbReference type="GO" id="GO:0006814">
    <property type="term" value="P:sodium ion transport"/>
    <property type="evidence" value="ECO:0007669"/>
    <property type="project" value="UniProtKB-UniRule"/>
</dbReference>
<dbReference type="EC" id="7.2.1.1" evidence="8"/>
<dbReference type="RefSeq" id="WP_020952705.1">
    <property type="nucleotide sequence ID" value="NC_022050.1"/>
</dbReference>
<comment type="subunit">
    <text evidence="8">Composed of six subunits; NqrA, NqrB, NqrC, NqrD, NqrE and NqrF.</text>
</comment>
<evidence type="ECO:0000313" key="13">
    <source>
        <dbReference type="Proteomes" id="UP000015480"/>
    </source>
</evidence>
<dbReference type="Proteomes" id="UP000015480">
    <property type="component" value="Plasmid pAMI8"/>
</dbReference>
<name>S5YJM2_PARAH</name>
<comment type="catalytic activity">
    <reaction evidence="8">
        <text>a ubiquinone + n Na(+)(in) + NADH + H(+) = a ubiquinol + n Na(+)(out) + NAD(+)</text>
        <dbReference type="Rhea" id="RHEA:47748"/>
        <dbReference type="Rhea" id="RHEA-COMP:9565"/>
        <dbReference type="Rhea" id="RHEA-COMP:9566"/>
        <dbReference type="ChEBI" id="CHEBI:15378"/>
        <dbReference type="ChEBI" id="CHEBI:16389"/>
        <dbReference type="ChEBI" id="CHEBI:17976"/>
        <dbReference type="ChEBI" id="CHEBI:29101"/>
        <dbReference type="ChEBI" id="CHEBI:57540"/>
        <dbReference type="ChEBI" id="CHEBI:57945"/>
        <dbReference type="EC" id="7.2.1.1"/>
    </reaction>
</comment>
<evidence type="ECO:0000256" key="4">
    <source>
        <dbReference type="ARBA" id="ARBA00023053"/>
    </source>
</evidence>
<evidence type="ECO:0000256" key="6">
    <source>
        <dbReference type="ARBA" id="ARBA00023075"/>
    </source>
</evidence>